<comment type="function">
    <text evidence="1">Catalyzes the reversible oxidation of malate to oxaloacetate.</text>
</comment>
<keyword evidence="5 8" id="KW-0520">NAD</keyword>
<keyword evidence="15" id="KW-1185">Reference proteome</keyword>
<reference evidence="14" key="1">
    <citation type="submission" date="2020-01" db="EMBL/GenBank/DDBJ databases">
        <title>Development of genomics and gene disruption for Polysphondylium violaceum indicates a role for the polyketide synthase stlB in stalk morphogenesis.</title>
        <authorList>
            <person name="Narita B."/>
            <person name="Kawabe Y."/>
            <person name="Kin K."/>
            <person name="Saito T."/>
            <person name="Gibbs R."/>
            <person name="Kuspa A."/>
            <person name="Muzny D."/>
            <person name="Queller D."/>
            <person name="Richards S."/>
            <person name="Strassman J."/>
            <person name="Sucgang R."/>
            <person name="Worley K."/>
            <person name="Schaap P."/>
        </authorList>
    </citation>
    <scope>NUCLEOTIDE SEQUENCE</scope>
    <source>
        <strain evidence="14">QSvi11</strain>
    </source>
</reference>
<feature type="active site" description="Proton acceptor" evidence="6">
    <location>
        <position position="189"/>
    </location>
</feature>
<protein>
    <recommendedName>
        <fullName evidence="3 10">Malate dehydrogenase</fullName>
        <ecNumber evidence="3 10">1.1.1.37</ecNumber>
    </recommendedName>
</protein>
<dbReference type="NCBIfam" id="NF003916">
    <property type="entry name" value="PRK05442.1"/>
    <property type="match status" value="1"/>
</dbReference>
<dbReference type="EC" id="1.1.1.37" evidence="3 10"/>
<dbReference type="InterPro" id="IPR015955">
    <property type="entry name" value="Lactate_DH/Glyco_Ohase_4_C"/>
</dbReference>
<dbReference type="Gene3D" id="3.40.50.720">
    <property type="entry name" value="NAD(P)-binding Rossmann-like Domain"/>
    <property type="match status" value="1"/>
</dbReference>
<evidence type="ECO:0000256" key="4">
    <source>
        <dbReference type="ARBA" id="ARBA00023002"/>
    </source>
</evidence>
<feature type="binding site" evidence="7">
    <location>
        <position position="94"/>
    </location>
    <ligand>
        <name>substrate</name>
    </ligand>
</feature>
<dbReference type="SUPFAM" id="SSF56327">
    <property type="entry name" value="LDH C-terminal domain-like"/>
    <property type="match status" value="1"/>
</dbReference>
<gene>
    <name evidence="14" type="ORF">CYY_009213</name>
</gene>
<dbReference type="EMBL" id="AJWJ01000656">
    <property type="protein sequence ID" value="KAF2069468.1"/>
    <property type="molecule type" value="Genomic_DNA"/>
</dbReference>
<evidence type="ECO:0000256" key="8">
    <source>
        <dbReference type="PIRSR" id="PIRSR000102-3"/>
    </source>
</evidence>
<proteinExistence type="inferred from homology"/>
<dbReference type="GO" id="GO:0030060">
    <property type="term" value="F:L-malate dehydrogenase (NAD+) activity"/>
    <property type="evidence" value="ECO:0007669"/>
    <property type="project" value="UniProtKB-EC"/>
</dbReference>
<dbReference type="PANTHER" id="PTHR23382">
    <property type="entry name" value="MALATE DEHYDROGENASE"/>
    <property type="match status" value="1"/>
</dbReference>
<dbReference type="GO" id="GO:0006108">
    <property type="term" value="P:malate metabolic process"/>
    <property type="evidence" value="ECO:0007669"/>
    <property type="project" value="InterPro"/>
</dbReference>
<evidence type="ECO:0000256" key="9">
    <source>
        <dbReference type="RuleBase" id="RU003369"/>
    </source>
</evidence>
<dbReference type="Gene3D" id="3.90.110.10">
    <property type="entry name" value="Lactate dehydrogenase/glycoside hydrolase, family 4, C-terminal"/>
    <property type="match status" value="1"/>
</dbReference>
<dbReference type="FunFam" id="3.40.50.720:FF:000010">
    <property type="entry name" value="Malate dehydrogenase"/>
    <property type="match status" value="1"/>
</dbReference>
<evidence type="ECO:0000256" key="11">
    <source>
        <dbReference type="SAM" id="Phobius"/>
    </source>
</evidence>
<dbReference type="InterPro" id="IPR022383">
    <property type="entry name" value="Lactate/malate_DH_C"/>
</dbReference>
<dbReference type="NCBIfam" id="TIGR01759">
    <property type="entry name" value="MalateDH-SF1"/>
    <property type="match status" value="1"/>
</dbReference>
<comment type="caution">
    <text evidence="14">The sequence shown here is derived from an EMBL/GenBank/DDBJ whole genome shotgun (WGS) entry which is preliminary data.</text>
</comment>
<organism evidence="14 15">
    <name type="scientific">Polysphondylium violaceum</name>
    <dbReference type="NCBI Taxonomy" id="133409"/>
    <lineage>
        <taxon>Eukaryota</taxon>
        <taxon>Amoebozoa</taxon>
        <taxon>Evosea</taxon>
        <taxon>Eumycetozoa</taxon>
        <taxon>Dictyostelia</taxon>
        <taxon>Dictyosteliales</taxon>
        <taxon>Dictyosteliaceae</taxon>
        <taxon>Polysphondylium</taxon>
    </lineage>
</organism>
<feature type="domain" description="Lactate/malate dehydrogenase N-terminal" evidence="12">
    <location>
        <begin position="8"/>
        <end position="154"/>
    </location>
</feature>
<dbReference type="InterPro" id="IPR001252">
    <property type="entry name" value="Malate_DH_AS"/>
</dbReference>
<dbReference type="OrthoDB" id="4069699at2759"/>
<feature type="binding site" evidence="8">
    <location>
        <position position="107"/>
    </location>
    <ligand>
        <name>NAD(+)</name>
        <dbReference type="ChEBI" id="CHEBI:57540"/>
    </ligand>
</feature>
<keyword evidence="11" id="KW-0812">Transmembrane</keyword>
<dbReference type="Pfam" id="PF02866">
    <property type="entry name" value="Ldh_1_C"/>
    <property type="match status" value="1"/>
</dbReference>
<keyword evidence="4 9" id="KW-0560">Oxidoreductase</keyword>
<dbReference type="Proteomes" id="UP000695562">
    <property type="component" value="Unassembled WGS sequence"/>
</dbReference>
<sequence length="333" mass="36115">MSNSEIVNVVITGAAGQIAYSLIFNVIKGDMFGNDQKIKLVLLDIPAMIDGLRGVVMEIEDCAYPLVSSIVCTTDVKEAFTDAHYAILVGAMPRRDGMERSDLLKANAAIFKVQGKAINDYANKNVKVLVVGNPANTNALIASTCAPNIPKENFSCLTRLDHNRAKAQIALKANVNVKDVHNVIIWGNHSSTQYPDSRCGYINLPTGKTPISNVIKNDQWLQGEFITTVQKRGAAIISARKLSSAASAAKAITDHMHDWVFGTPEGEYVSMGVPSDGSYGIPEGIIFSFPVTIKNGKYTIVQGLPIDPFSRALIDSTHSELIQEKTSAFQFIE</sequence>
<dbReference type="GO" id="GO:0006099">
    <property type="term" value="P:tricarboxylic acid cycle"/>
    <property type="evidence" value="ECO:0007669"/>
    <property type="project" value="UniProtKB-KW"/>
</dbReference>
<evidence type="ECO:0000256" key="3">
    <source>
        <dbReference type="ARBA" id="ARBA00012995"/>
    </source>
</evidence>
<dbReference type="PROSITE" id="PS00068">
    <property type="entry name" value="MDH"/>
    <property type="match status" value="1"/>
</dbReference>
<evidence type="ECO:0000259" key="12">
    <source>
        <dbReference type="Pfam" id="PF00056"/>
    </source>
</evidence>
<feature type="domain" description="Lactate/malate dehydrogenase C-terminal" evidence="13">
    <location>
        <begin position="158"/>
        <end position="331"/>
    </location>
</feature>
<dbReference type="HAMAP" id="MF_01517">
    <property type="entry name" value="Malate_dehydrog_2"/>
    <property type="match status" value="1"/>
</dbReference>
<dbReference type="CDD" id="cd01336">
    <property type="entry name" value="MDH_cytoplasmic_cytosolic"/>
    <property type="match status" value="1"/>
</dbReference>
<dbReference type="InterPro" id="IPR001236">
    <property type="entry name" value="Lactate/malate_DH_N"/>
</dbReference>
<evidence type="ECO:0000256" key="1">
    <source>
        <dbReference type="ARBA" id="ARBA00003966"/>
    </source>
</evidence>
<evidence type="ECO:0000259" key="13">
    <source>
        <dbReference type="Pfam" id="PF02866"/>
    </source>
</evidence>
<name>A0A8J4PM26_9MYCE</name>
<dbReference type="PIRSF" id="PIRSF000102">
    <property type="entry name" value="Lac_mal_DH"/>
    <property type="match status" value="1"/>
</dbReference>
<keyword evidence="11" id="KW-1133">Transmembrane helix</keyword>
<evidence type="ECO:0000313" key="14">
    <source>
        <dbReference type="EMBL" id="KAF2069468.1"/>
    </source>
</evidence>
<evidence type="ECO:0000256" key="2">
    <source>
        <dbReference type="ARBA" id="ARBA00009613"/>
    </source>
</evidence>
<dbReference type="InterPro" id="IPR011274">
    <property type="entry name" value="Malate_DH_NAD-dep_euk"/>
</dbReference>
<dbReference type="NCBIfam" id="TIGR01758">
    <property type="entry name" value="MDH_euk_cyt"/>
    <property type="match status" value="1"/>
</dbReference>
<evidence type="ECO:0000256" key="10">
    <source>
        <dbReference type="RuleBase" id="RU003405"/>
    </source>
</evidence>
<evidence type="ECO:0000313" key="15">
    <source>
        <dbReference type="Proteomes" id="UP000695562"/>
    </source>
</evidence>
<feature type="binding site" evidence="7">
    <location>
        <position position="133"/>
    </location>
    <ligand>
        <name>substrate</name>
    </ligand>
</feature>
<accession>A0A8J4PM26</accession>
<feature type="transmembrane region" description="Helical" evidence="11">
    <location>
        <begin position="6"/>
        <end position="27"/>
    </location>
</feature>
<dbReference type="InterPro" id="IPR001557">
    <property type="entry name" value="L-lactate/malate_DH"/>
</dbReference>
<feature type="binding site" evidence="8">
    <location>
        <position position="44"/>
    </location>
    <ligand>
        <name>NAD(+)</name>
        <dbReference type="ChEBI" id="CHEBI:57540"/>
    </ligand>
</feature>
<evidence type="ECO:0000256" key="5">
    <source>
        <dbReference type="ARBA" id="ARBA00023027"/>
    </source>
</evidence>
<keyword evidence="10" id="KW-0816">Tricarboxylic acid cycle</keyword>
<dbReference type="Pfam" id="PF00056">
    <property type="entry name" value="Ldh_1_N"/>
    <property type="match status" value="1"/>
</dbReference>
<evidence type="ECO:0000256" key="6">
    <source>
        <dbReference type="PIRSR" id="PIRSR000102-1"/>
    </source>
</evidence>
<dbReference type="FunFam" id="3.90.110.10:FF:000002">
    <property type="entry name" value="Malate dehydrogenase"/>
    <property type="match status" value="1"/>
</dbReference>
<feature type="binding site" evidence="7">
    <location>
        <position position="164"/>
    </location>
    <ligand>
        <name>substrate</name>
    </ligand>
</feature>
<evidence type="ECO:0000256" key="7">
    <source>
        <dbReference type="PIRSR" id="PIRSR000102-2"/>
    </source>
</evidence>
<dbReference type="SUPFAM" id="SSF51735">
    <property type="entry name" value="NAD(P)-binding Rossmann-fold domains"/>
    <property type="match status" value="1"/>
</dbReference>
<comment type="catalytic activity">
    <reaction evidence="10">
        <text>(S)-malate + NAD(+) = oxaloacetate + NADH + H(+)</text>
        <dbReference type="Rhea" id="RHEA:21432"/>
        <dbReference type="ChEBI" id="CHEBI:15378"/>
        <dbReference type="ChEBI" id="CHEBI:15589"/>
        <dbReference type="ChEBI" id="CHEBI:16452"/>
        <dbReference type="ChEBI" id="CHEBI:57540"/>
        <dbReference type="ChEBI" id="CHEBI:57945"/>
        <dbReference type="EC" id="1.1.1.37"/>
    </reaction>
</comment>
<dbReference type="InterPro" id="IPR010945">
    <property type="entry name" value="Malate_DH_type2"/>
</dbReference>
<comment type="similarity">
    <text evidence="2">Belongs to the LDH/MDH superfamily. MDH type 2 family.</text>
</comment>
<feature type="binding site" evidence="7">
    <location>
        <position position="100"/>
    </location>
    <ligand>
        <name>substrate</name>
    </ligand>
</feature>
<dbReference type="AlphaFoldDB" id="A0A8J4PM26"/>
<keyword evidence="11" id="KW-0472">Membrane</keyword>
<dbReference type="InterPro" id="IPR036291">
    <property type="entry name" value="NAD(P)-bd_dom_sf"/>
</dbReference>
<feature type="binding site" evidence="8">
    <location>
        <begin position="131"/>
        <end position="133"/>
    </location>
    <ligand>
        <name>NAD(+)</name>
        <dbReference type="ChEBI" id="CHEBI:57540"/>
    </ligand>
</feature>